<dbReference type="InterPro" id="IPR036282">
    <property type="entry name" value="Glutathione-S-Trfase_C_sf"/>
</dbReference>
<keyword evidence="4" id="KW-1185">Reference proteome</keyword>
<dbReference type="InterPro" id="IPR040079">
    <property type="entry name" value="Glutathione_S-Trfase"/>
</dbReference>
<dbReference type="InterPro" id="IPR036249">
    <property type="entry name" value="Thioredoxin-like_sf"/>
</dbReference>
<accession>A0A1X2IC56</accession>
<dbReference type="SUPFAM" id="SSF52833">
    <property type="entry name" value="Thioredoxin-like"/>
    <property type="match status" value="1"/>
</dbReference>
<dbReference type="PANTHER" id="PTHR44051:SF8">
    <property type="entry name" value="GLUTATHIONE S-TRANSFERASE GSTA"/>
    <property type="match status" value="1"/>
</dbReference>
<evidence type="ECO:0000256" key="1">
    <source>
        <dbReference type="ARBA" id="ARBA00007409"/>
    </source>
</evidence>
<proteinExistence type="inferred from homology"/>
<evidence type="ECO:0000259" key="2">
    <source>
        <dbReference type="PROSITE" id="PS50404"/>
    </source>
</evidence>
<dbReference type="Gene3D" id="1.20.1050.10">
    <property type="match status" value="1"/>
</dbReference>
<dbReference type="AlphaFoldDB" id="A0A1X2IC56"/>
<gene>
    <name evidence="3" type="ORF">BCR42DRAFT_418863</name>
</gene>
<dbReference type="CDD" id="cd00570">
    <property type="entry name" value="GST_N_family"/>
    <property type="match status" value="1"/>
</dbReference>
<feature type="domain" description="GST N-terminal" evidence="2">
    <location>
        <begin position="6"/>
        <end position="89"/>
    </location>
</feature>
<name>A0A1X2IC56_9FUNG</name>
<protein>
    <recommendedName>
        <fullName evidence="2">GST N-terminal domain-containing protein</fullName>
    </recommendedName>
</protein>
<dbReference type="Pfam" id="PF00043">
    <property type="entry name" value="GST_C"/>
    <property type="match status" value="1"/>
</dbReference>
<dbReference type="STRING" id="90262.A0A1X2IC56"/>
<comment type="caution">
    <text evidence="3">The sequence shown here is derived from an EMBL/GenBank/DDBJ whole genome shotgun (WGS) entry which is preliminary data.</text>
</comment>
<comment type="similarity">
    <text evidence="1">Belongs to the GST superfamily.</text>
</comment>
<dbReference type="Proteomes" id="UP000193560">
    <property type="component" value="Unassembled WGS sequence"/>
</dbReference>
<dbReference type="OrthoDB" id="412788at2759"/>
<evidence type="ECO:0000313" key="4">
    <source>
        <dbReference type="Proteomes" id="UP000193560"/>
    </source>
</evidence>
<dbReference type="Pfam" id="PF13417">
    <property type="entry name" value="GST_N_3"/>
    <property type="match status" value="1"/>
</dbReference>
<dbReference type="SFLD" id="SFLDS00019">
    <property type="entry name" value="Glutathione_Transferase_(cytos"/>
    <property type="match status" value="1"/>
</dbReference>
<dbReference type="Gene3D" id="3.40.30.10">
    <property type="entry name" value="Glutaredoxin"/>
    <property type="match status" value="1"/>
</dbReference>
<evidence type="ECO:0000313" key="3">
    <source>
        <dbReference type="EMBL" id="ORZ13686.1"/>
    </source>
</evidence>
<dbReference type="InterPro" id="IPR004046">
    <property type="entry name" value="GST_C"/>
</dbReference>
<dbReference type="SUPFAM" id="SSF47616">
    <property type="entry name" value="GST C-terminal domain-like"/>
    <property type="match status" value="1"/>
</dbReference>
<dbReference type="InterPro" id="IPR004045">
    <property type="entry name" value="Glutathione_S-Trfase_N"/>
</dbReference>
<sequence>MTLSTLRNALLYNPGSVFSNVGALLLWEKGVQQRYALTAIDMKQGQNITPEYIRINPAGKVPVLIHDGRSIPDSLAIAQFLDTHYHHNNDLESMDDKVIATVEQWRRVRVLALWMGKKHPDQDTTALTAQLDQSRQRILDYQQQQQQQQQQEGGNIVEKAYTTRLGMHDDRARVLLDHPTYVHHEQQWRQLLDTTNASLAHQAYVMGNRFTLADIYATSFLFWSIQKVAPPSTVFAHRQWLEQYYYRQLDRNSVKNAFCLSC</sequence>
<dbReference type="PROSITE" id="PS50404">
    <property type="entry name" value="GST_NTER"/>
    <property type="match status" value="1"/>
</dbReference>
<dbReference type="EMBL" id="MCGE01000016">
    <property type="protein sequence ID" value="ORZ13686.1"/>
    <property type="molecule type" value="Genomic_DNA"/>
</dbReference>
<organism evidence="3 4">
    <name type="scientific">Absidia repens</name>
    <dbReference type="NCBI Taxonomy" id="90262"/>
    <lineage>
        <taxon>Eukaryota</taxon>
        <taxon>Fungi</taxon>
        <taxon>Fungi incertae sedis</taxon>
        <taxon>Mucoromycota</taxon>
        <taxon>Mucoromycotina</taxon>
        <taxon>Mucoromycetes</taxon>
        <taxon>Mucorales</taxon>
        <taxon>Cunninghamellaceae</taxon>
        <taxon>Absidia</taxon>
    </lineage>
</organism>
<reference evidence="3 4" key="1">
    <citation type="submission" date="2016-07" db="EMBL/GenBank/DDBJ databases">
        <title>Pervasive Adenine N6-methylation of Active Genes in Fungi.</title>
        <authorList>
            <consortium name="DOE Joint Genome Institute"/>
            <person name="Mondo S.J."/>
            <person name="Dannebaum R.O."/>
            <person name="Kuo R.C."/>
            <person name="Labutti K."/>
            <person name="Haridas S."/>
            <person name="Kuo A."/>
            <person name="Salamov A."/>
            <person name="Ahrendt S.R."/>
            <person name="Lipzen A."/>
            <person name="Sullivan W."/>
            <person name="Andreopoulos W.B."/>
            <person name="Clum A."/>
            <person name="Lindquist E."/>
            <person name="Daum C."/>
            <person name="Ramamoorthy G.K."/>
            <person name="Gryganskyi A."/>
            <person name="Culley D."/>
            <person name="Magnuson J.K."/>
            <person name="James T.Y."/>
            <person name="O'Malley M.A."/>
            <person name="Stajich J.E."/>
            <person name="Spatafora J.W."/>
            <person name="Visel A."/>
            <person name="Grigoriev I.V."/>
        </authorList>
    </citation>
    <scope>NUCLEOTIDE SEQUENCE [LARGE SCALE GENOMIC DNA]</scope>
    <source>
        <strain evidence="3 4">NRRL 1336</strain>
    </source>
</reference>
<dbReference type="PANTHER" id="PTHR44051">
    <property type="entry name" value="GLUTATHIONE S-TRANSFERASE-RELATED"/>
    <property type="match status" value="1"/>
</dbReference>